<comment type="caution">
    <text evidence="1">The sequence shown here is derived from an EMBL/GenBank/DDBJ whole genome shotgun (WGS) entry which is preliminary data.</text>
</comment>
<proteinExistence type="predicted"/>
<organism evidence="1 2">
    <name type="scientific">Candidatus Daviesbacteria bacterium GW2011_GWA2_38_24</name>
    <dbReference type="NCBI Taxonomy" id="1618422"/>
    <lineage>
        <taxon>Bacteria</taxon>
        <taxon>Candidatus Daviesiibacteriota</taxon>
    </lineage>
</organism>
<accession>A0A0G0LWQ5</accession>
<name>A0A0G0LWQ5_9BACT</name>
<evidence type="ECO:0000313" key="1">
    <source>
        <dbReference type="EMBL" id="KKQ65814.1"/>
    </source>
</evidence>
<evidence type="ECO:0000313" key="2">
    <source>
        <dbReference type="Proteomes" id="UP000034235"/>
    </source>
</evidence>
<protein>
    <submittedName>
        <fullName evidence="1">Uncharacterized protein</fullName>
    </submittedName>
</protein>
<sequence length="221" mass="25412">MKDFVEFPNAKIPYSIFLVQNPENLTQEILSKIHKLLYTERFRKIDPKIISFERIAKGKSKALVIHGPKELLKSLNELQLLELEDFSKKLEISRVLSFEVGYLNRGESLEKLITAGIMKGIDLEEDEYFFFQVVAHPAGGVEKNQFQVSIRIAISSQDSVRRATLAKQFNNYLIENLGLSRLEKNQSSSDIYEAFKKRILIPKEVFKFTLTSEQVLGLLRG</sequence>
<dbReference type="AlphaFoldDB" id="A0A0G0LWQ5"/>
<dbReference type="Proteomes" id="UP000034235">
    <property type="component" value="Unassembled WGS sequence"/>
</dbReference>
<gene>
    <name evidence="1" type="ORF">US86_C0008G0037</name>
</gene>
<reference evidence="1 2" key="1">
    <citation type="journal article" date="2015" name="Nature">
        <title>rRNA introns, odd ribosomes, and small enigmatic genomes across a large radiation of phyla.</title>
        <authorList>
            <person name="Brown C.T."/>
            <person name="Hug L.A."/>
            <person name="Thomas B.C."/>
            <person name="Sharon I."/>
            <person name="Castelle C.J."/>
            <person name="Singh A."/>
            <person name="Wilkins M.J."/>
            <person name="Williams K.H."/>
            <person name="Banfield J.F."/>
        </authorList>
    </citation>
    <scope>NUCLEOTIDE SEQUENCE [LARGE SCALE GENOMIC DNA]</scope>
</reference>
<dbReference type="EMBL" id="LBUP01000008">
    <property type="protein sequence ID" value="KKQ65814.1"/>
    <property type="molecule type" value="Genomic_DNA"/>
</dbReference>